<dbReference type="EMBL" id="JAHWDQ010000001">
    <property type="protein sequence ID" value="MBW2939433.1"/>
    <property type="molecule type" value="Genomic_DNA"/>
</dbReference>
<sequence>MIANWPAFNVMRSVSQSRGIAIIICILAPCHSWAWPDTLPVPSGVSVSVVGEKMQVNGIPVRAYEYFWRSGEQPLLDFYSELWRRGADDEQPPFILMELGDWDVLSHIEDGYNFTVQYHEEGIKGIRVLLGISSLPKMLDKNRQGHAVNKVKLLSGMSILSVVESVDAGRRSETYWIDSSNSIEKTAQILEKHYSEEGFLVSRKNIKRAESGMIFLSYVSAEDKSQQLEFAISDSDGSTRIVGVWQEK</sequence>
<comment type="caution">
    <text evidence="1">The sequence shown here is derived from an EMBL/GenBank/DDBJ whole genome shotgun (WGS) entry which is preliminary data.</text>
</comment>
<accession>A0ABS6VM94</accession>
<evidence type="ECO:0000313" key="2">
    <source>
        <dbReference type="Proteomes" id="UP001166291"/>
    </source>
</evidence>
<gene>
    <name evidence="1" type="ORF">KXJ70_01495</name>
</gene>
<organism evidence="1 2">
    <name type="scientific">Zhongshania aquimaris</name>
    <dbReference type="NCBI Taxonomy" id="2857107"/>
    <lineage>
        <taxon>Bacteria</taxon>
        <taxon>Pseudomonadati</taxon>
        <taxon>Pseudomonadota</taxon>
        <taxon>Gammaproteobacteria</taxon>
        <taxon>Cellvibrionales</taxon>
        <taxon>Spongiibacteraceae</taxon>
        <taxon>Zhongshania</taxon>
    </lineage>
</organism>
<evidence type="ECO:0000313" key="1">
    <source>
        <dbReference type="EMBL" id="MBW2939433.1"/>
    </source>
</evidence>
<proteinExistence type="predicted"/>
<protein>
    <submittedName>
        <fullName evidence="1">Uncharacterized protein</fullName>
    </submittedName>
</protein>
<name>A0ABS6VM94_9GAMM</name>
<dbReference type="Proteomes" id="UP001166291">
    <property type="component" value="Unassembled WGS sequence"/>
</dbReference>
<reference evidence="1" key="1">
    <citation type="submission" date="2021-07" db="EMBL/GenBank/DDBJ databases">
        <title>Zhongshania sp. CAU 1632 isolated from seawater.</title>
        <authorList>
            <person name="Kim W."/>
        </authorList>
    </citation>
    <scope>NUCLEOTIDE SEQUENCE</scope>
    <source>
        <strain evidence="1">CAU 1632</strain>
    </source>
</reference>
<keyword evidence="2" id="KW-1185">Reference proteome</keyword>